<evidence type="ECO:0000313" key="1">
    <source>
        <dbReference type="Ensembl" id="ENSEBUP00000007926.1"/>
    </source>
</evidence>
<organism evidence="1 2">
    <name type="scientific">Eptatretus burgeri</name>
    <name type="common">Inshore hagfish</name>
    <dbReference type="NCBI Taxonomy" id="7764"/>
    <lineage>
        <taxon>Eukaryota</taxon>
        <taxon>Metazoa</taxon>
        <taxon>Chordata</taxon>
        <taxon>Craniata</taxon>
        <taxon>Vertebrata</taxon>
        <taxon>Cyclostomata</taxon>
        <taxon>Myxini</taxon>
        <taxon>Myxiniformes</taxon>
        <taxon>Myxinidae</taxon>
        <taxon>Eptatretinae</taxon>
        <taxon>Eptatretus</taxon>
    </lineage>
</organism>
<dbReference type="Ensembl" id="ENSEBUT00000008417.1">
    <property type="protein sequence ID" value="ENSEBUP00000007926.1"/>
    <property type="gene ID" value="ENSEBUG00000005162.1"/>
</dbReference>
<sequence length="75" mass="8357">MARMAVFFRNAWNKEPVVTVSVGIGVVGEAAAFSFSCTDYNRQIYRSLYTSKDLPVGVSRWIVQPAHPLTLHPTT</sequence>
<name>A0A8C4WPG7_EPTBU</name>
<evidence type="ECO:0008006" key="3">
    <source>
        <dbReference type="Google" id="ProtNLM"/>
    </source>
</evidence>
<reference evidence="1" key="2">
    <citation type="submission" date="2025-09" db="UniProtKB">
        <authorList>
            <consortium name="Ensembl"/>
        </authorList>
    </citation>
    <scope>IDENTIFICATION</scope>
</reference>
<keyword evidence="2" id="KW-1185">Reference proteome</keyword>
<accession>A0A8C4WPG7</accession>
<evidence type="ECO:0000313" key="2">
    <source>
        <dbReference type="Proteomes" id="UP000694388"/>
    </source>
</evidence>
<dbReference type="Pfam" id="PF14987">
    <property type="entry name" value="NADHdh_A3"/>
    <property type="match status" value="1"/>
</dbReference>
<dbReference type="GO" id="GO:0045271">
    <property type="term" value="C:respiratory chain complex I"/>
    <property type="evidence" value="ECO:0007669"/>
    <property type="project" value="InterPro"/>
</dbReference>
<proteinExistence type="predicted"/>
<dbReference type="InterPro" id="IPR026626">
    <property type="entry name" value="NDUFA3"/>
</dbReference>
<reference evidence="1" key="1">
    <citation type="submission" date="2025-08" db="UniProtKB">
        <authorList>
            <consortium name="Ensembl"/>
        </authorList>
    </citation>
    <scope>IDENTIFICATION</scope>
</reference>
<dbReference type="GO" id="GO:0005743">
    <property type="term" value="C:mitochondrial inner membrane"/>
    <property type="evidence" value="ECO:0007669"/>
    <property type="project" value="InterPro"/>
</dbReference>
<protein>
    <recommendedName>
        <fullName evidence="3">Complex I-B9</fullName>
    </recommendedName>
</protein>
<dbReference type="Proteomes" id="UP000694388">
    <property type="component" value="Unplaced"/>
</dbReference>
<dbReference type="AlphaFoldDB" id="A0A8C4WPG7"/>